<feature type="compositionally biased region" description="Polar residues" evidence="11">
    <location>
        <begin position="331"/>
        <end position="342"/>
    </location>
</feature>
<comment type="pathway">
    <text evidence="2">Protein modification; protein ubiquitination.</text>
</comment>
<evidence type="ECO:0000256" key="1">
    <source>
        <dbReference type="ARBA" id="ARBA00000900"/>
    </source>
</evidence>
<dbReference type="PANTHER" id="PTHR12622">
    <property type="entry name" value="DELTEX-RELATED"/>
    <property type="match status" value="1"/>
</dbReference>
<dbReference type="InterPro" id="IPR039398">
    <property type="entry name" value="Deltex_fam"/>
</dbReference>
<dbReference type="InterPro" id="IPR002589">
    <property type="entry name" value="Macro_dom"/>
</dbReference>
<keyword evidence="7 9" id="KW-0863">Zinc-finger</keyword>
<dbReference type="SMART" id="SM00506">
    <property type="entry name" value="A1pp"/>
    <property type="match status" value="1"/>
</dbReference>
<evidence type="ECO:0000259" key="13">
    <source>
        <dbReference type="PROSITE" id="PS50102"/>
    </source>
</evidence>
<evidence type="ECO:0000256" key="9">
    <source>
        <dbReference type="PROSITE-ProRule" id="PRU00175"/>
    </source>
</evidence>
<evidence type="ECO:0000256" key="3">
    <source>
        <dbReference type="ARBA" id="ARBA00009413"/>
    </source>
</evidence>
<reference evidence="16" key="1">
    <citation type="submission" date="2025-08" db="UniProtKB">
        <authorList>
            <consortium name="RefSeq"/>
        </authorList>
    </citation>
    <scope>IDENTIFICATION</scope>
    <source>
        <tissue evidence="16">Testes</tissue>
    </source>
</reference>
<dbReference type="InterPro" id="IPR043472">
    <property type="entry name" value="Macro_dom-like"/>
</dbReference>
<keyword evidence="6" id="KW-0479">Metal-binding</keyword>
<sequence>MSTVTVHVSGFPWYTKVDSLEKCFKQKKNITINSLKLQDGRHGALVIFNSAQEAEYFSRQTLFFSGRQKLKLKLCTKVFKPQLTGILEPWVTGTLYEKLFLKVGEFNITMDNDEPCRITGDEEALSCVKKYVEDISTRIFENRGSGDYTMRNVVYISNIPDVNMSEDDLKKFVNEKSDQVVAVHRVGVMNENGLLLFETEKDARQFSKIPLYWNQSRLRARQCQKVFSSVTATAEPWTLVEMARIDKISKKYALRHEEMEDLTFTGTLEALRNMNEEVTERYIRGVSTGYGWNRTSRRNSMQSTQSTIYETDDEEIPYGSVTDRPSRSRRNSQLPRKPTTSMGFYHFDDEQERKGEMQLRLGNLYKSTLVKNFGPRTYTGLRQEVEADEDILFFISKTRYAELHDIETKYGVTITRDIGKYVITETPRKGNVLPHVAEAKESLVALIRSIVGELHQDSALWLREYSSNLPSLTLQNLVERINHEHTNVYVKLSSDNSRLIIHGDTKHVTAVRAEIDDYLRKLFHSSRDGRRISPKYKDNSRPFFIDFDDPSSRNIKLSDSGERELRYHLQTGYYKFRTIEGIEIMVKQGDITREPTDIIVNSTNDSLEHGGGLATTIVDIGGYDIQSESRNWILKHGRLNVGDNAVTHAGNLSCMFIIHAYGPTWSLHRKRCGDLSYQTVMNVLNAANRYHANSIAIPVISSGVPRHISAHAMYKAVLDFSSVCVYNRYLKKVTFIDIDSDVRDSLIIEFFKQTMASRYAYENTQNIDDLPSLPLYRSPGMICHDMATKTYQDHRPSKVLRRRAATTSSTNVDDWNSGNVLFTLVPELKSRLKAGTGSQCDMCEGDYTVVRSLTCCGYSICDSCATGHFNKYTKCPSCRKLLVKNVGDQPSDGRMAYYKEFASLPGYEECGTIVICYDIPDGYQGESHPHPGQRYMGLKRMAFLPNNREGRYVLELLKKAFAQRRLFTVWATNMRGRIDRVVLSVQHKTRRSGGSMGFGYPDPTYLRRVREELEDKGIFNKEVEIY</sequence>
<dbReference type="Gene3D" id="3.40.220.10">
    <property type="entry name" value="Leucine Aminopeptidase, subunit E, domain 1"/>
    <property type="match status" value="1"/>
</dbReference>
<keyword evidence="8" id="KW-0862">Zinc</keyword>
<evidence type="ECO:0000313" key="16">
    <source>
        <dbReference type="RefSeq" id="XP_006814162.1"/>
    </source>
</evidence>
<dbReference type="Gene3D" id="3.30.40.10">
    <property type="entry name" value="Zinc/RING finger domain, C3HC4 (zinc finger)"/>
    <property type="match status" value="1"/>
</dbReference>
<feature type="domain" description="Macro" evidence="14">
    <location>
        <begin position="571"/>
        <end position="734"/>
    </location>
</feature>
<feature type="domain" description="RRM" evidence="13">
    <location>
        <begin position="152"/>
        <end position="225"/>
    </location>
</feature>
<name>A0ABM0M2C1_SACKO</name>
<dbReference type="RefSeq" id="XP_006814162.1">
    <property type="nucleotide sequence ID" value="XM_006814099.1"/>
</dbReference>
<dbReference type="SUPFAM" id="SSF57850">
    <property type="entry name" value="RING/U-box"/>
    <property type="match status" value="1"/>
</dbReference>
<evidence type="ECO:0000259" key="14">
    <source>
        <dbReference type="PROSITE" id="PS51154"/>
    </source>
</evidence>
<dbReference type="Gene3D" id="3.30.390.130">
    <property type="match status" value="1"/>
</dbReference>
<accession>A0ABM0M2C1</accession>
<organism evidence="15 16">
    <name type="scientific">Saccoglossus kowalevskii</name>
    <name type="common">Acorn worm</name>
    <dbReference type="NCBI Taxonomy" id="10224"/>
    <lineage>
        <taxon>Eukaryota</taxon>
        <taxon>Metazoa</taxon>
        <taxon>Hemichordata</taxon>
        <taxon>Enteropneusta</taxon>
        <taxon>Harrimaniidae</taxon>
        <taxon>Saccoglossus</taxon>
    </lineage>
</organism>
<gene>
    <name evidence="16" type="primary">LOC100368562</name>
</gene>
<dbReference type="PROSITE" id="PS50102">
    <property type="entry name" value="RRM"/>
    <property type="match status" value="1"/>
</dbReference>
<dbReference type="InterPro" id="IPR039396">
    <property type="entry name" value="Deltex_C"/>
</dbReference>
<evidence type="ECO:0000256" key="8">
    <source>
        <dbReference type="ARBA" id="ARBA00022833"/>
    </source>
</evidence>
<evidence type="ECO:0000256" key="11">
    <source>
        <dbReference type="SAM" id="MobiDB-lite"/>
    </source>
</evidence>
<keyword evidence="15" id="KW-1185">Reference proteome</keyword>
<feature type="domain" description="RING-type" evidence="12">
    <location>
        <begin position="840"/>
        <end position="879"/>
    </location>
</feature>
<dbReference type="Pfam" id="PF01661">
    <property type="entry name" value="Macro"/>
    <property type="match status" value="1"/>
</dbReference>
<keyword evidence="5" id="KW-0808">Transferase</keyword>
<dbReference type="InterPro" id="IPR000504">
    <property type="entry name" value="RRM_dom"/>
</dbReference>
<evidence type="ECO:0000313" key="15">
    <source>
        <dbReference type="Proteomes" id="UP000694865"/>
    </source>
</evidence>
<evidence type="ECO:0000256" key="7">
    <source>
        <dbReference type="ARBA" id="ARBA00022771"/>
    </source>
</evidence>
<dbReference type="Proteomes" id="UP000694865">
    <property type="component" value="Unplaced"/>
</dbReference>
<keyword evidence="10" id="KW-0694">RNA-binding</keyword>
<dbReference type="GeneID" id="100368562"/>
<dbReference type="InterPro" id="IPR039399">
    <property type="entry name" value="Deltex_C_sf"/>
</dbReference>
<comment type="similarity">
    <text evidence="3">Belongs to the Deltex family.</text>
</comment>
<dbReference type="Pfam" id="PF18102">
    <property type="entry name" value="DTC"/>
    <property type="match status" value="1"/>
</dbReference>
<dbReference type="SUPFAM" id="SSF52949">
    <property type="entry name" value="Macro domain-like"/>
    <property type="match status" value="1"/>
</dbReference>
<protein>
    <recommendedName>
        <fullName evidence="4">RING-type E3 ubiquitin transferase</fullName>
        <ecNumber evidence="4">2.3.2.27</ecNumber>
    </recommendedName>
</protein>
<feature type="region of interest" description="Disordered" evidence="11">
    <location>
        <begin position="314"/>
        <end position="343"/>
    </location>
</feature>
<dbReference type="EC" id="2.3.2.27" evidence="4"/>
<comment type="catalytic activity">
    <reaction evidence="1">
        <text>S-ubiquitinyl-[E2 ubiquitin-conjugating enzyme]-L-cysteine + [acceptor protein]-L-lysine = [E2 ubiquitin-conjugating enzyme]-L-cysteine + N(6)-ubiquitinyl-[acceptor protein]-L-lysine.</text>
        <dbReference type="EC" id="2.3.2.27"/>
    </reaction>
</comment>
<evidence type="ECO:0000256" key="6">
    <source>
        <dbReference type="ARBA" id="ARBA00022723"/>
    </source>
</evidence>
<dbReference type="CDD" id="cd09633">
    <property type="entry name" value="Deltex_C"/>
    <property type="match status" value="1"/>
</dbReference>
<evidence type="ECO:0000259" key="12">
    <source>
        <dbReference type="PROSITE" id="PS50089"/>
    </source>
</evidence>
<dbReference type="PROSITE" id="PS50089">
    <property type="entry name" value="ZF_RING_2"/>
    <property type="match status" value="1"/>
</dbReference>
<evidence type="ECO:0000256" key="4">
    <source>
        <dbReference type="ARBA" id="ARBA00012483"/>
    </source>
</evidence>
<dbReference type="InterPro" id="IPR013083">
    <property type="entry name" value="Znf_RING/FYVE/PHD"/>
</dbReference>
<proteinExistence type="inferred from homology"/>
<dbReference type="InterPro" id="IPR001841">
    <property type="entry name" value="Znf_RING"/>
</dbReference>
<evidence type="ECO:0000256" key="5">
    <source>
        <dbReference type="ARBA" id="ARBA00022679"/>
    </source>
</evidence>
<dbReference type="PROSITE" id="PS51154">
    <property type="entry name" value="MACRO"/>
    <property type="match status" value="1"/>
</dbReference>
<evidence type="ECO:0000256" key="2">
    <source>
        <dbReference type="ARBA" id="ARBA00004906"/>
    </source>
</evidence>
<dbReference type="CDD" id="cd02907">
    <property type="entry name" value="Macro_Af1521_BAL-like"/>
    <property type="match status" value="1"/>
</dbReference>
<evidence type="ECO:0000256" key="10">
    <source>
        <dbReference type="PROSITE-ProRule" id="PRU00176"/>
    </source>
</evidence>